<accession>A0A2N3PMG8</accession>
<dbReference type="InterPro" id="IPR001041">
    <property type="entry name" value="2Fe-2S_ferredoxin-type"/>
</dbReference>
<dbReference type="NCBIfam" id="NF010071">
    <property type="entry name" value="PRK13552.1"/>
    <property type="match status" value="1"/>
</dbReference>
<keyword evidence="16" id="KW-1185">Reference proteome</keyword>
<keyword evidence="8 12" id="KW-0408">Iron</keyword>
<comment type="caution">
    <text evidence="15">The sequence shown here is derived from an EMBL/GenBank/DDBJ whole genome shotgun (WGS) entry which is preliminary data.</text>
</comment>
<keyword evidence="10 12" id="KW-0003">3Fe-4S</keyword>
<comment type="similarity">
    <text evidence="1 12">Belongs to the succinate dehydrogenase/fumarate reductase iron-sulfur protein family.</text>
</comment>
<evidence type="ECO:0000256" key="2">
    <source>
        <dbReference type="ARBA" id="ARBA00011294"/>
    </source>
</evidence>
<dbReference type="Gene3D" id="3.10.20.30">
    <property type="match status" value="1"/>
</dbReference>
<dbReference type="GO" id="GO:0051537">
    <property type="term" value="F:2 iron, 2 sulfur cluster binding"/>
    <property type="evidence" value="ECO:0007669"/>
    <property type="project" value="UniProtKB-KW"/>
</dbReference>
<evidence type="ECO:0000256" key="9">
    <source>
        <dbReference type="ARBA" id="ARBA00023014"/>
    </source>
</evidence>
<keyword evidence="4" id="KW-0816">Tricarboxylic acid cycle</keyword>
<proteinExistence type="inferred from homology"/>
<dbReference type="PROSITE" id="PS51085">
    <property type="entry name" value="2FE2S_FER_2"/>
    <property type="match status" value="1"/>
</dbReference>
<keyword evidence="6 12" id="KW-0479">Metal-binding</keyword>
<keyword evidence="5 12" id="KW-0001">2Fe-2S</keyword>
<dbReference type="InterPro" id="IPR006058">
    <property type="entry name" value="2Fe2S_fd_BS"/>
</dbReference>
<dbReference type="GO" id="GO:0046872">
    <property type="term" value="F:metal ion binding"/>
    <property type="evidence" value="ECO:0007669"/>
    <property type="project" value="UniProtKB-KW"/>
</dbReference>
<dbReference type="InterPro" id="IPR036010">
    <property type="entry name" value="2Fe-2S_ferredoxin-like_sf"/>
</dbReference>
<dbReference type="Pfam" id="PF13183">
    <property type="entry name" value="Fer4_8"/>
    <property type="match status" value="1"/>
</dbReference>
<evidence type="ECO:0000313" key="15">
    <source>
        <dbReference type="EMBL" id="PKU21601.1"/>
    </source>
</evidence>
<evidence type="ECO:0000256" key="4">
    <source>
        <dbReference type="ARBA" id="ARBA00022532"/>
    </source>
</evidence>
<comment type="cofactor">
    <cofactor evidence="12">
        <name>[2Fe-2S] cluster</name>
        <dbReference type="ChEBI" id="CHEBI:190135"/>
    </cofactor>
    <text evidence="12">Binds 1 [2Fe-2S] cluster.</text>
</comment>
<evidence type="ECO:0000256" key="11">
    <source>
        <dbReference type="ARBA" id="ARBA00066269"/>
    </source>
</evidence>
<evidence type="ECO:0000256" key="6">
    <source>
        <dbReference type="ARBA" id="ARBA00022723"/>
    </source>
</evidence>
<dbReference type="SUPFAM" id="SSF46548">
    <property type="entry name" value="alpha-helical ferredoxin"/>
    <property type="match status" value="1"/>
</dbReference>
<dbReference type="NCBIfam" id="TIGR00384">
    <property type="entry name" value="dhsB"/>
    <property type="match status" value="1"/>
</dbReference>
<dbReference type="GO" id="GO:0051538">
    <property type="term" value="F:3 iron, 4 sulfur cluster binding"/>
    <property type="evidence" value="ECO:0007669"/>
    <property type="project" value="UniProtKB-KW"/>
</dbReference>
<dbReference type="InterPro" id="IPR009051">
    <property type="entry name" value="Helical_ferredxn"/>
</dbReference>
<dbReference type="RefSeq" id="WP_101253568.1">
    <property type="nucleotide sequence ID" value="NZ_PIUM01000050.1"/>
</dbReference>
<dbReference type="GO" id="GO:0022904">
    <property type="term" value="P:respiratory electron transport chain"/>
    <property type="evidence" value="ECO:0007669"/>
    <property type="project" value="TreeGrafter"/>
</dbReference>
<dbReference type="InterPro" id="IPR025192">
    <property type="entry name" value="Succ_DH/fum_Rdtase_N"/>
</dbReference>
<evidence type="ECO:0000256" key="7">
    <source>
        <dbReference type="ARBA" id="ARBA00023002"/>
    </source>
</evidence>
<dbReference type="UniPathway" id="UPA00223">
    <property type="reaction ID" value="UER01005"/>
</dbReference>
<dbReference type="GO" id="GO:0006099">
    <property type="term" value="P:tricarboxylic acid cycle"/>
    <property type="evidence" value="ECO:0007669"/>
    <property type="project" value="UniProtKB-UniPathway"/>
</dbReference>
<dbReference type="SUPFAM" id="SSF54292">
    <property type="entry name" value="2Fe-2S ferredoxin-like"/>
    <property type="match status" value="1"/>
</dbReference>
<evidence type="ECO:0000256" key="1">
    <source>
        <dbReference type="ARBA" id="ARBA00009433"/>
    </source>
</evidence>
<sequence>MSRTLTFNIFRFNPQDPDSRPHQEVFTLDETESMTLFIALNRIRAEQDPSLQFDFCCRAGICGACAMVINGRPGLACRTKTRDLPDEITLLPLPAFKLVADLSVDTGTWFRQMYQKVESWIHTDKEFDPHAQEERMDNALAEEIYELDRCIECGCCVAACGTAIMREDFLGAVALNRLARFILDPRDERTTQAYFDLVGTDEGIFGCMGLLACEDVCPKQIPLQEQLGKLRRKMALAAVNHMLPKFLKPLD</sequence>
<dbReference type="GO" id="GO:0051539">
    <property type="term" value="F:4 iron, 4 sulfur cluster binding"/>
    <property type="evidence" value="ECO:0007669"/>
    <property type="project" value="UniProtKB-KW"/>
</dbReference>
<dbReference type="PROSITE" id="PS51379">
    <property type="entry name" value="4FE4S_FER_2"/>
    <property type="match status" value="1"/>
</dbReference>
<dbReference type="Gene3D" id="1.10.1060.10">
    <property type="entry name" value="Alpha-helical ferredoxin"/>
    <property type="match status" value="1"/>
</dbReference>
<evidence type="ECO:0000256" key="5">
    <source>
        <dbReference type="ARBA" id="ARBA00022714"/>
    </source>
</evidence>
<dbReference type="FunFam" id="1.10.1060.10:FF:000003">
    <property type="entry name" value="Succinate dehydrogenase iron-sulfur subunit"/>
    <property type="match status" value="1"/>
</dbReference>
<dbReference type="PANTHER" id="PTHR11921">
    <property type="entry name" value="SUCCINATE DEHYDROGENASE IRON-SULFUR PROTEIN"/>
    <property type="match status" value="1"/>
</dbReference>
<evidence type="ECO:0000259" key="13">
    <source>
        <dbReference type="PROSITE" id="PS51085"/>
    </source>
</evidence>
<feature type="domain" description="4Fe-4S ferredoxin-type" evidence="14">
    <location>
        <begin position="141"/>
        <end position="169"/>
    </location>
</feature>
<evidence type="ECO:0000256" key="12">
    <source>
        <dbReference type="RuleBase" id="RU361237"/>
    </source>
</evidence>
<dbReference type="Pfam" id="PF13085">
    <property type="entry name" value="Fer2_3"/>
    <property type="match status" value="1"/>
</dbReference>
<dbReference type="GO" id="GO:0009055">
    <property type="term" value="F:electron transfer activity"/>
    <property type="evidence" value="ECO:0007669"/>
    <property type="project" value="InterPro"/>
</dbReference>
<dbReference type="InterPro" id="IPR017896">
    <property type="entry name" value="4Fe4S_Fe-S-bd"/>
</dbReference>
<keyword evidence="3 12" id="KW-0004">4Fe-4S</keyword>
<dbReference type="InterPro" id="IPR050573">
    <property type="entry name" value="SDH/FRD_Iron-Sulfur"/>
</dbReference>
<comment type="cofactor">
    <cofactor evidence="12">
        <name>[4Fe-4S] cluster</name>
        <dbReference type="ChEBI" id="CHEBI:49883"/>
    </cofactor>
    <text evidence="12">Binds 1 [4Fe-4S] cluster.</text>
</comment>
<gene>
    <name evidence="15" type="primary">frdB</name>
    <name evidence="15" type="ORF">CWS72_25945</name>
</gene>
<dbReference type="InterPro" id="IPR017900">
    <property type="entry name" value="4Fe4S_Fe_S_CS"/>
</dbReference>
<evidence type="ECO:0000256" key="3">
    <source>
        <dbReference type="ARBA" id="ARBA00022485"/>
    </source>
</evidence>
<comment type="catalytic activity">
    <reaction evidence="12">
        <text>a menaquinone + succinate = a menaquinol + fumarate</text>
        <dbReference type="Rhea" id="RHEA:27834"/>
        <dbReference type="Rhea" id="RHEA-COMP:9537"/>
        <dbReference type="Rhea" id="RHEA-COMP:9539"/>
        <dbReference type="ChEBI" id="CHEBI:16374"/>
        <dbReference type="ChEBI" id="CHEBI:18151"/>
        <dbReference type="ChEBI" id="CHEBI:29806"/>
        <dbReference type="ChEBI" id="CHEBI:30031"/>
        <dbReference type="EC" id="1.3.5.1"/>
    </reaction>
</comment>
<feature type="domain" description="2Fe-2S ferredoxin-type" evidence="13">
    <location>
        <begin position="8"/>
        <end position="94"/>
    </location>
</feature>
<dbReference type="EC" id="1.3.5.1" evidence="12"/>
<dbReference type="PROSITE" id="PS00198">
    <property type="entry name" value="4FE4S_FER_1"/>
    <property type="match status" value="1"/>
</dbReference>
<evidence type="ECO:0000259" key="14">
    <source>
        <dbReference type="PROSITE" id="PS51379"/>
    </source>
</evidence>
<dbReference type="PROSITE" id="PS00197">
    <property type="entry name" value="2FE2S_FER_1"/>
    <property type="match status" value="1"/>
</dbReference>
<name>A0A2N3PMG8_9PROT</name>
<comment type="subunit">
    <text evidence="2">Part of an enzyme complex containing four subunits: a flavoprotein, an iron-sulfur, cytochrome b-556, and a hydrophobic anchor protein.</text>
</comment>
<protein>
    <recommendedName>
        <fullName evidence="12">Fumarate reductase iron-sulfur subunit</fullName>
        <ecNumber evidence="12">1.3.5.1</ecNumber>
    </recommendedName>
</protein>
<dbReference type="InterPro" id="IPR004489">
    <property type="entry name" value="Succ_DH/fum_Rdtase_Fe-S"/>
</dbReference>
<dbReference type="PANTHER" id="PTHR11921:SF36">
    <property type="entry name" value="FUMARATE REDUCTASE IRON-SULFUR SUBUNIT"/>
    <property type="match status" value="1"/>
</dbReference>
<evidence type="ECO:0000313" key="16">
    <source>
        <dbReference type="Proteomes" id="UP000233293"/>
    </source>
</evidence>
<reference evidence="16" key="1">
    <citation type="submission" date="2017-12" db="EMBL/GenBank/DDBJ databases">
        <title>Draft genome sequence of Telmatospirillum siberiense 26-4b1T, an acidotolerant peatland alphaproteobacterium potentially involved in sulfur cycling.</title>
        <authorList>
            <person name="Hausmann B."/>
            <person name="Pjevac P."/>
            <person name="Schreck K."/>
            <person name="Herbold C.W."/>
            <person name="Daims H."/>
            <person name="Wagner M."/>
            <person name="Pester M."/>
            <person name="Loy A."/>
        </authorList>
    </citation>
    <scope>NUCLEOTIDE SEQUENCE [LARGE SCALE GENOMIC DNA]</scope>
    <source>
        <strain evidence="16">26-4b1</strain>
    </source>
</reference>
<comment type="subunit">
    <text evidence="11">Part of an enzyme complex containing three subunits: a flavoprotein (frdA), an iron-sulfur protein (frdB), and diheme cytochrome b (frdC).</text>
</comment>
<comment type="cofactor">
    <cofactor evidence="12">
        <name>[3Fe-4S] cluster</name>
        <dbReference type="ChEBI" id="CHEBI:21137"/>
    </cofactor>
    <text evidence="12">Binds 1 [3Fe-4S] cluster.</text>
</comment>
<organism evidence="15 16">
    <name type="scientific">Telmatospirillum siberiense</name>
    <dbReference type="NCBI Taxonomy" id="382514"/>
    <lineage>
        <taxon>Bacteria</taxon>
        <taxon>Pseudomonadati</taxon>
        <taxon>Pseudomonadota</taxon>
        <taxon>Alphaproteobacteria</taxon>
        <taxon>Rhodospirillales</taxon>
        <taxon>Rhodospirillaceae</taxon>
        <taxon>Telmatospirillum</taxon>
    </lineage>
</organism>
<dbReference type="EMBL" id="PIUM01000050">
    <property type="protein sequence ID" value="PKU21601.1"/>
    <property type="molecule type" value="Genomic_DNA"/>
</dbReference>
<keyword evidence="9 12" id="KW-0411">Iron-sulfur</keyword>
<keyword evidence="7" id="KW-0560">Oxidoreductase</keyword>
<dbReference type="Proteomes" id="UP000233293">
    <property type="component" value="Unassembled WGS sequence"/>
</dbReference>
<dbReference type="GO" id="GO:0008177">
    <property type="term" value="F:succinate dehydrogenase (quinone) activity"/>
    <property type="evidence" value="ECO:0007669"/>
    <property type="project" value="UniProtKB-EC"/>
</dbReference>
<dbReference type="InterPro" id="IPR012675">
    <property type="entry name" value="Beta-grasp_dom_sf"/>
</dbReference>
<evidence type="ECO:0000256" key="10">
    <source>
        <dbReference type="ARBA" id="ARBA00023291"/>
    </source>
</evidence>
<dbReference type="OrthoDB" id="9804391at2"/>
<dbReference type="AlphaFoldDB" id="A0A2N3PMG8"/>
<evidence type="ECO:0000256" key="8">
    <source>
        <dbReference type="ARBA" id="ARBA00023004"/>
    </source>
</evidence>